<dbReference type="EMBL" id="LSBH01000003">
    <property type="protein sequence ID" value="OAQ82516.1"/>
    <property type="molecule type" value="Genomic_DNA"/>
</dbReference>
<name>A0A179GX17_PURLI</name>
<evidence type="ECO:0000313" key="1">
    <source>
        <dbReference type="EMBL" id="OAQ82516.1"/>
    </source>
</evidence>
<proteinExistence type="predicted"/>
<protein>
    <submittedName>
        <fullName evidence="1">Uncharacterized protein</fullName>
    </submittedName>
</protein>
<organism evidence="1 2">
    <name type="scientific">Purpureocillium lilacinum</name>
    <name type="common">Paecilomyces lilacinus</name>
    <dbReference type="NCBI Taxonomy" id="33203"/>
    <lineage>
        <taxon>Eukaryota</taxon>
        <taxon>Fungi</taxon>
        <taxon>Dikarya</taxon>
        <taxon>Ascomycota</taxon>
        <taxon>Pezizomycotina</taxon>
        <taxon>Sordariomycetes</taxon>
        <taxon>Hypocreomycetidae</taxon>
        <taxon>Hypocreales</taxon>
        <taxon>Ophiocordycipitaceae</taxon>
        <taxon>Purpureocillium</taxon>
    </lineage>
</organism>
<gene>
    <name evidence="1" type="ORF">VFPBJ_05101</name>
</gene>
<dbReference type="AlphaFoldDB" id="A0A179GX17"/>
<dbReference type="Proteomes" id="UP000078240">
    <property type="component" value="Unassembled WGS sequence"/>
</dbReference>
<accession>A0A179GX17</accession>
<comment type="caution">
    <text evidence="1">The sequence shown here is derived from an EMBL/GenBank/DDBJ whole genome shotgun (WGS) entry which is preliminary data.</text>
</comment>
<evidence type="ECO:0000313" key="2">
    <source>
        <dbReference type="Proteomes" id="UP000078240"/>
    </source>
</evidence>
<reference evidence="1 2" key="1">
    <citation type="submission" date="2016-01" db="EMBL/GenBank/DDBJ databases">
        <title>Biosynthesis of antibiotic leucinostatins and their inhibition on Phytophthora in bio-control Purpureocillium lilacinum.</title>
        <authorList>
            <person name="Wang G."/>
            <person name="Liu Z."/>
            <person name="Lin R."/>
            <person name="Li E."/>
            <person name="Mao Z."/>
            <person name="Ling J."/>
            <person name="Yin W."/>
            <person name="Xie B."/>
        </authorList>
    </citation>
    <scope>NUCLEOTIDE SEQUENCE [LARGE SCALE GENOMIC DNA]</scope>
    <source>
        <strain evidence="1">PLBJ-1</strain>
    </source>
</reference>
<sequence>MEKILQLRLPRNGNASSALGVIQYNSTIICICITGGVGDLLIWQHLADVASPPPVCSQRETCCLDIGRFLFRCQTKASERGKLVIPR</sequence>